<sequence length="266" mass="29549">MDGILHLKNTGRKDYFYEEAIKTLRTNIQFCGSGLKTIMFTSSMPDEGKSETAFALASSFGNIGKKVLLVDADIRKSVMVKRYEIKGNPNGLSQYLSGQKSLEEICYKTDMENLDMVLSGPFSPNPAELLEDELFKAMIESVKETYDYIIIDTPPMANIIDGAIIASQCDGAVIVIESGAISYRLVQKVRSQLEKSGCRILGAVLNRVGGGYEHSYYEKYYGRRGGKYYGKYGRHYGRYEEGKAPPVNDVSGARIKNDTTAQSQDT</sequence>
<reference evidence="10" key="1">
    <citation type="submission" date="2019-11" db="EMBL/GenBank/DDBJ databases">
        <authorList>
            <person name="Feng L."/>
        </authorList>
    </citation>
    <scope>NUCLEOTIDE SEQUENCE</scope>
    <source>
        <strain evidence="10">CbolteaeLFYP116</strain>
    </source>
</reference>
<dbReference type="EMBL" id="CACRTF010000010">
    <property type="protein sequence ID" value="VYS97629.1"/>
    <property type="molecule type" value="Genomic_DNA"/>
</dbReference>
<comment type="catalytic activity">
    <reaction evidence="8">
        <text>L-tyrosyl-[protein] + ATP = O-phospho-L-tyrosyl-[protein] + ADP + H(+)</text>
        <dbReference type="Rhea" id="RHEA:10596"/>
        <dbReference type="Rhea" id="RHEA-COMP:10136"/>
        <dbReference type="Rhea" id="RHEA-COMP:20101"/>
        <dbReference type="ChEBI" id="CHEBI:15378"/>
        <dbReference type="ChEBI" id="CHEBI:30616"/>
        <dbReference type="ChEBI" id="CHEBI:46858"/>
        <dbReference type="ChEBI" id="CHEBI:61978"/>
        <dbReference type="ChEBI" id="CHEBI:456216"/>
        <dbReference type="EC" id="2.7.10.2"/>
    </reaction>
</comment>
<evidence type="ECO:0000256" key="1">
    <source>
        <dbReference type="ARBA" id="ARBA00007316"/>
    </source>
</evidence>
<feature type="domain" description="AAA" evidence="9">
    <location>
        <begin position="47"/>
        <end position="187"/>
    </location>
</feature>
<dbReference type="Pfam" id="PF13614">
    <property type="entry name" value="AAA_31"/>
    <property type="match status" value="1"/>
</dbReference>
<dbReference type="InterPro" id="IPR025669">
    <property type="entry name" value="AAA_dom"/>
</dbReference>
<dbReference type="CDD" id="cd05387">
    <property type="entry name" value="BY-kinase"/>
    <property type="match status" value="1"/>
</dbReference>
<protein>
    <recommendedName>
        <fullName evidence="2">non-specific protein-tyrosine kinase</fullName>
        <ecNumber evidence="2">2.7.10.2</ecNumber>
    </recommendedName>
</protein>
<keyword evidence="7" id="KW-0829">Tyrosine-protein kinase</keyword>
<dbReference type="PANTHER" id="PTHR32309:SF13">
    <property type="entry name" value="FERRIC ENTEROBACTIN TRANSPORT PROTEIN FEPE"/>
    <property type="match status" value="1"/>
</dbReference>
<evidence type="ECO:0000256" key="7">
    <source>
        <dbReference type="ARBA" id="ARBA00023137"/>
    </source>
</evidence>
<evidence type="ECO:0000256" key="6">
    <source>
        <dbReference type="ARBA" id="ARBA00022840"/>
    </source>
</evidence>
<gene>
    <name evidence="10" type="primary">cpsD_1</name>
    <name evidence="10" type="ORF">CBLFYP116_01382</name>
</gene>
<keyword evidence="4" id="KW-0547">Nucleotide-binding</keyword>
<dbReference type="SUPFAM" id="SSF52540">
    <property type="entry name" value="P-loop containing nucleoside triphosphate hydrolases"/>
    <property type="match status" value="1"/>
</dbReference>
<dbReference type="GeneID" id="23111991"/>
<keyword evidence="6" id="KW-0067">ATP-binding</keyword>
<proteinExistence type="inferred from homology"/>
<evidence type="ECO:0000256" key="3">
    <source>
        <dbReference type="ARBA" id="ARBA00022679"/>
    </source>
</evidence>
<dbReference type="InterPro" id="IPR005702">
    <property type="entry name" value="Wzc-like_C"/>
</dbReference>
<dbReference type="EC" id="2.7.10.2" evidence="2"/>
<dbReference type="PANTHER" id="PTHR32309">
    <property type="entry name" value="TYROSINE-PROTEIN KINASE"/>
    <property type="match status" value="1"/>
</dbReference>
<keyword evidence="3 10" id="KW-0808">Transferase</keyword>
<dbReference type="RefSeq" id="WP_002574420.1">
    <property type="nucleotide sequence ID" value="NZ_BAABXO010000001.1"/>
</dbReference>
<dbReference type="InterPro" id="IPR027417">
    <property type="entry name" value="P-loop_NTPase"/>
</dbReference>
<dbReference type="InterPro" id="IPR050445">
    <property type="entry name" value="Bact_polysacc_biosynth/exp"/>
</dbReference>
<keyword evidence="5 10" id="KW-0418">Kinase</keyword>
<evidence type="ECO:0000259" key="9">
    <source>
        <dbReference type="Pfam" id="PF13614"/>
    </source>
</evidence>
<dbReference type="GO" id="GO:0004715">
    <property type="term" value="F:non-membrane spanning protein tyrosine kinase activity"/>
    <property type="evidence" value="ECO:0007669"/>
    <property type="project" value="UniProtKB-EC"/>
</dbReference>
<comment type="similarity">
    <text evidence="1">Belongs to the CpsD/CapB family.</text>
</comment>
<name>A0A6N2SX31_9FIRM</name>
<dbReference type="AlphaFoldDB" id="A0A6N2SX31"/>
<evidence type="ECO:0000256" key="8">
    <source>
        <dbReference type="ARBA" id="ARBA00051245"/>
    </source>
</evidence>
<dbReference type="Gene3D" id="3.40.50.300">
    <property type="entry name" value="P-loop containing nucleotide triphosphate hydrolases"/>
    <property type="match status" value="1"/>
</dbReference>
<evidence type="ECO:0000313" key="10">
    <source>
        <dbReference type="EMBL" id="VYS97629.1"/>
    </source>
</evidence>
<evidence type="ECO:0000256" key="4">
    <source>
        <dbReference type="ARBA" id="ARBA00022741"/>
    </source>
</evidence>
<organism evidence="10">
    <name type="scientific">Enterocloster bolteae</name>
    <dbReference type="NCBI Taxonomy" id="208479"/>
    <lineage>
        <taxon>Bacteria</taxon>
        <taxon>Bacillati</taxon>
        <taxon>Bacillota</taxon>
        <taxon>Clostridia</taxon>
        <taxon>Lachnospirales</taxon>
        <taxon>Lachnospiraceae</taxon>
        <taxon>Enterocloster</taxon>
    </lineage>
</organism>
<dbReference type="NCBIfam" id="TIGR01007">
    <property type="entry name" value="eps_fam"/>
    <property type="match status" value="1"/>
</dbReference>
<accession>A0A6N2SX31</accession>
<evidence type="ECO:0000256" key="2">
    <source>
        <dbReference type="ARBA" id="ARBA00011903"/>
    </source>
</evidence>
<dbReference type="GO" id="GO:0005524">
    <property type="term" value="F:ATP binding"/>
    <property type="evidence" value="ECO:0007669"/>
    <property type="project" value="UniProtKB-KW"/>
</dbReference>
<dbReference type="GO" id="GO:0005886">
    <property type="term" value="C:plasma membrane"/>
    <property type="evidence" value="ECO:0007669"/>
    <property type="project" value="TreeGrafter"/>
</dbReference>
<evidence type="ECO:0000256" key="5">
    <source>
        <dbReference type="ARBA" id="ARBA00022777"/>
    </source>
</evidence>